<evidence type="ECO:0000256" key="1">
    <source>
        <dbReference type="SAM" id="SignalP"/>
    </source>
</evidence>
<proteinExistence type="predicted"/>
<dbReference type="VEuPathDB" id="FungiDB:AB675_3699"/>
<comment type="caution">
    <text evidence="2">The sequence shown here is derived from an EMBL/GenBank/DDBJ whole genome shotgun (WGS) entry which is preliminary data.</text>
</comment>
<protein>
    <submittedName>
        <fullName evidence="2">Uncharacterized protein</fullName>
    </submittedName>
</protein>
<sequence>MRFLTQLTSATICMILITITASMPLPARCTTSKSAARLVRRESTPSSGMDLADQEMSEIPPHDSVIPHPALVPAQAVSDGSEDPTHDCDQIFAAINLPQNSTLRQRIATQFKPPSATLNQDQPSPPASPAGDFDAFVQECFAQDACFFWDTRQGQVIPTQQIPLPSSTTSMNTDQVGVLIEAVGTVDGVGIMVGVTFVGDKAVPIFLRHSGSFQS</sequence>
<accession>A0A0N1H5P5</accession>
<dbReference type="GeneID" id="28735653"/>
<keyword evidence="3" id="KW-1185">Reference proteome</keyword>
<evidence type="ECO:0000313" key="2">
    <source>
        <dbReference type="EMBL" id="KPI37147.1"/>
    </source>
</evidence>
<keyword evidence="1" id="KW-0732">Signal</keyword>
<evidence type="ECO:0000313" key="3">
    <source>
        <dbReference type="Proteomes" id="UP000038010"/>
    </source>
</evidence>
<dbReference type="EMBL" id="LFJN01000026">
    <property type="protein sequence ID" value="KPI37147.1"/>
    <property type="molecule type" value="Genomic_DNA"/>
</dbReference>
<gene>
    <name evidence="2" type="ORF">AB675_3699</name>
</gene>
<reference evidence="2 3" key="1">
    <citation type="submission" date="2015-06" db="EMBL/GenBank/DDBJ databases">
        <title>Draft genome of the ant-associated black yeast Phialophora attae CBS 131958.</title>
        <authorList>
            <person name="Moreno L.F."/>
            <person name="Stielow B.J."/>
            <person name="de Hoog S."/>
            <person name="Vicente V.A."/>
            <person name="Weiss V.A."/>
            <person name="de Vries M."/>
            <person name="Cruz L.M."/>
            <person name="Souza E.M."/>
        </authorList>
    </citation>
    <scope>NUCLEOTIDE SEQUENCE [LARGE SCALE GENOMIC DNA]</scope>
    <source>
        <strain evidence="2 3">CBS 131958</strain>
    </source>
</reference>
<organism evidence="2 3">
    <name type="scientific">Cyphellophora attinorum</name>
    <dbReference type="NCBI Taxonomy" id="1664694"/>
    <lineage>
        <taxon>Eukaryota</taxon>
        <taxon>Fungi</taxon>
        <taxon>Dikarya</taxon>
        <taxon>Ascomycota</taxon>
        <taxon>Pezizomycotina</taxon>
        <taxon>Eurotiomycetes</taxon>
        <taxon>Chaetothyriomycetidae</taxon>
        <taxon>Chaetothyriales</taxon>
        <taxon>Cyphellophoraceae</taxon>
        <taxon>Cyphellophora</taxon>
    </lineage>
</organism>
<dbReference type="RefSeq" id="XP_017997110.1">
    <property type="nucleotide sequence ID" value="XM_018143773.1"/>
</dbReference>
<name>A0A0N1H5P5_9EURO</name>
<dbReference type="Proteomes" id="UP000038010">
    <property type="component" value="Unassembled WGS sequence"/>
</dbReference>
<feature type="chain" id="PRO_5005873028" evidence="1">
    <location>
        <begin position="23"/>
        <end position="215"/>
    </location>
</feature>
<feature type="signal peptide" evidence="1">
    <location>
        <begin position="1"/>
        <end position="22"/>
    </location>
</feature>
<dbReference type="AlphaFoldDB" id="A0A0N1H5P5"/>